<dbReference type="AlphaFoldDB" id="A0A382BF69"/>
<organism evidence="1">
    <name type="scientific">marine metagenome</name>
    <dbReference type="NCBI Taxonomy" id="408172"/>
    <lineage>
        <taxon>unclassified sequences</taxon>
        <taxon>metagenomes</taxon>
        <taxon>ecological metagenomes</taxon>
    </lineage>
</organism>
<proteinExistence type="predicted"/>
<sequence>MKTFLEYIKEDYSVNGFDGAGLSSSTIPYDIEDPIIQAKVNAILGHTAVSEFLNPQAAIAQMESKLSLLGLHKKNSVEGHGEVQQEVISGSGELDLEFSLMGETIGKSVDTPFDELDHEEKVVTLKVKYEQLETGSFKVYGSLV</sequence>
<evidence type="ECO:0000313" key="1">
    <source>
        <dbReference type="EMBL" id="SVB12141.1"/>
    </source>
</evidence>
<dbReference type="EMBL" id="UINC01029434">
    <property type="protein sequence ID" value="SVB12141.1"/>
    <property type="molecule type" value="Genomic_DNA"/>
</dbReference>
<name>A0A382BF69_9ZZZZ</name>
<accession>A0A382BF69</accession>
<protein>
    <submittedName>
        <fullName evidence="1">Uncharacterized protein</fullName>
    </submittedName>
</protein>
<gene>
    <name evidence="1" type="ORF">METZ01_LOCUS164995</name>
</gene>
<reference evidence="1" key="1">
    <citation type="submission" date="2018-05" db="EMBL/GenBank/DDBJ databases">
        <authorList>
            <person name="Lanie J.A."/>
            <person name="Ng W.-L."/>
            <person name="Kazmierczak K.M."/>
            <person name="Andrzejewski T.M."/>
            <person name="Davidsen T.M."/>
            <person name="Wayne K.J."/>
            <person name="Tettelin H."/>
            <person name="Glass J.I."/>
            <person name="Rusch D."/>
            <person name="Podicherti R."/>
            <person name="Tsui H.-C.T."/>
            <person name="Winkler M.E."/>
        </authorList>
    </citation>
    <scope>NUCLEOTIDE SEQUENCE</scope>
</reference>